<dbReference type="InterPro" id="IPR007025">
    <property type="entry name" value="LEF-8"/>
</dbReference>
<sequence>MGVIQDFNTLYNYLQSTFNLTFRLSCQASAQTSINLKTLQERYTYFCCALNEEHQKCVLHNCVVVIIGTWLDKQFRDNEEDRGFTGTFIIDGRHFSFPNILMNNNILLHNFFDKQYPRNTNLRRIFLYGNFDDEKIINRAIQLVYDRAQDVLYVRDVYAKDYVVDSGINKVLQQYLKCSGKWDDMDFVFDHENYNDLFQRLKQIMRTDIDYQIDSLSNKIIYKHAYLLKLTYDNVLNKINVDEWSKKRKNNVGILYPGESKKCYDTIVAGKLIQSVSRTLSKHKKFDQDYNSNNNNLEIYPLCHRIGNEVLRIVNENLQQDMLKHTSDYVKFVDSFFHGEMTVAGKKFFLCHNTTLPDVNYKHVNELFHLLINKKLLFNNKTNDTCENCDQDFNCNSDPAEKSFFKNYNLHNIEPKIKTKDPTRKLLVSFNNRPTIFWCTQSNVCRIYYYVKRNMSPVEVKMNDNTLFLNHHEGMIMLRKVVEIDKEIKINTLQTPFEYHNEKSVVNMLSVLEFCDNDDDIVSLTSTIVQNYYKNYLHIFYSIPLPKLIVSLTNLKNGMVVQTPLKLKSLDYLPLGTSVTVSPSMMCNDRMFYLWTLVRDNKLKTAEDPYIPHHTLPIRVYHNKMHRLKGKTDGGDVVYKAAPVNQCIIDVEGGNSLCLFGVVVSTNKINWNHDGKKYKIEYCTSKMHHVYKVYMYFRKVKGQEIEKIESELLYDEGHVQLKIVLICSVADLEGLKICGIHGQKGVLSEPEDLSMFFADDDSTVHAQICLSPISFLSRQTNFDYIPKKICTRGEKKYPLFLIPYMFFNNTPDNIYKEFLGKNITGHEKVEGTRLDQWSINQSLIGKHLAEGLHCVRNGHNLLDNCGQYNVFKSLLHCNNIHISDD</sequence>
<dbReference type="GO" id="GO:0006351">
    <property type="term" value="P:DNA-templated transcription"/>
    <property type="evidence" value="ECO:0007669"/>
    <property type="project" value="InterPro"/>
</dbReference>
<dbReference type="InterPro" id="IPR007121">
    <property type="entry name" value="RNA_pol_bsu_CS"/>
</dbReference>
<dbReference type="PROSITE" id="PS01166">
    <property type="entry name" value="RNA_POL_BETA"/>
    <property type="match status" value="1"/>
</dbReference>
<evidence type="ECO:0000313" key="2">
    <source>
        <dbReference type="Proteomes" id="UP000831479"/>
    </source>
</evidence>
<dbReference type="GO" id="GO:0003899">
    <property type="term" value="F:DNA-directed RNA polymerase activity"/>
    <property type="evidence" value="ECO:0007669"/>
    <property type="project" value="InterPro"/>
</dbReference>
<name>A0AAF1D2B2_9BBAC</name>
<accession>A0AAF1D2B2</accession>
<dbReference type="GO" id="GO:0003677">
    <property type="term" value="F:DNA binding"/>
    <property type="evidence" value="ECO:0007669"/>
    <property type="project" value="InterPro"/>
</dbReference>
<evidence type="ECO:0000313" key="1">
    <source>
        <dbReference type="EMBL" id="QBQ01664.1"/>
    </source>
</evidence>
<dbReference type="Proteomes" id="UP000831479">
    <property type="component" value="Segment"/>
</dbReference>
<dbReference type="EMBL" id="MH923363">
    <property type="protein sequence ID" value="QBQ01664.1"/>
    <property type="molecule type" value="Genomic_DNA"/>
</dbReference>
<protein>
    <submittedName>
        <fullName evidence="1">Lef-8</fullName>
    </submittedName>
</protein>
<gene>
    <name evidence="1" type="ORF">HycuGV_00111</name>
</gene>
<dbReference type="Pfam" id="PF04941">
    <property type="entry name" value="LEF-8"/>
    <property type="match status" value="1"/>
</dbReference>
<proteinExistence type="predicted"/>
<keyword evidence="2" id="KW-1185">Reference proteome</keyword>
<reference evidence="1" key="1">
    <citation type="journal article" date="2019" name="Genomics">
        <title>Genome sequence analysis and organization of the Hyphantria cunea granulovirus (HycuGV-Hc1) from Turkey.</title>
        <authorList>
            <person name="Gencer D."/>
            <person name="Bayramoglu Z."/>
            <person name="Nalcacioglu R."/>
            <person name="Demirbag Z."/>
            <person name="Demir I."/>
        </authorList>
    </citation>
    <scope>NUCLEOTIDE SEQUENCE</scope>
    <source>
        <strain evidence="1">Hc1</strain>
    </source>
</reference>
<organism evidence="1 2">
    <name type="scientific">Hyphantria cunea granulovirus</name>
    <dbReference type="NCBI Taxonomy" id="307448"/>
    <lineage>
        <taxon>Viruses</taxon>
        <taxon>Viruses incertae sedis</taxon>
        <taxon>Naldaviricetes</taxon>
        <taxon>Lefavirales</taxon>
        <taxon>Baculoviridae</taxon>
        <taxon>Betabaculovirus</taxon>
        <taxon>Betabaculovirus hycuneae</taxon>
    </lineage>
</organism>